<dbReference type="EMBL" id="QLYX01000004">
    <property type="protein sequence ID" value="RAY15415.1"/>
    <property type="molecule type" value="Genomic_DNA"/>
</dbReference>
<dbReference type="AlphaFoldDB" id="A0A365H8I3"/>
<evidence type="ECO:0000313" key="1">
    <source>
        <dbReference type="EMBL" id="RAY15415.1"/>
    </source>
</evidence>
<accession>A0A365H8I3</accession>
<gene>
    <name evidence="1" type="ORF">DPM19_12030</name>
</gene>
<reference evidence="1 2" key="1">
    <citation type="submission" date="2018-06" db="EMBL/GenBank/DDBJ databases">
        <title>Actinomadura craniellae sp. nov. isolated from marine sponge Craniella sp.</title>
        <authorList>
            <person name="Li L."/>
            <person name="Xu Q.H."/>
            <person name="Lin H.W."/>
            <person name="Lu Y.H."/>
        </authorList>
    </citation>
    <scope>NUCLEOTIDE SEQUENCE [LARGE SCALE GENOMIC DNA]</scope>
    <source>
        <strain evidence="1 2">LHW63021</strain>
    </source>
</reference>
<evidence type="ECO:0000313" key="2">
    <source>
        <dbReference type="Proteomes" id="UP000251891"/>
    </source>
</evidence>
<sequence>MIIWTPDMGGGYGSGTDAPREVSLINGLIRLAETMVRLDATDPETDSIGFDVATDRVITAARHVVTAAKPVTDHPGGLEAAVRDAVTARRDRARHCRDCGRAGACGDHAANHGWAELYRTLLPTVRYEEEPEPPTAR</sequence>
<proteinExistence type="predicted"/>
<organism evidence="1 2">
    <name type="scientific">Actinomadura craniellae</name>
    <dbReference type="NCBI Taxonomy" id="2231787"/>
    <lineage>
        <taxon>Bacteria</taxon>
        <taxon>Bacillati</taxon>
        <taxon>Actinomycetota</taxon>
        <taxon>Actinomycetes</taxon>
        <taxon>Streptosporangiales</taxon>
        <taxon>Thermomonosporaceae</taxon>
        <taxon>Actinomadura</taxon>
    </lineage>
</organism>
<comment type="caution">
    <text evidence="1">The sequence shown here is derived from an EMBL/GenBank/DDBJ whole genome shotgun (WGS) entry which is preliminary data.</text>
</comment>
<keyword evidence="2" id="KW-1185">Reference proteome</keyword>
<protein>
    <submittedName>
        <fullName evidence="1">Uncharacterized protein</fullName>
    </submittedName>
</protein>
<dbReference type="RefSeq" id="WP_111866240.1">
    <property type="nucleotide sequence ID" value="NZ_QLYX01000004.1"/>
</dbReference>
<dbReference type="Proteomes" id="UP000251891">
    <property type="component" value="Unassembled WGS sequence"/>
</dbReference>
<name>A0A365H8I3_9ACTN</name>